<comment type="caution">
    <text evidence="1">The sequence shown here is derived from an EMBL/GenBank/DDBJ whole genome shotgun (WGS) entry which is preliminary data.</text>
</comment>
<dbReference type="InterPro" id="IPR035093">
    <property type="entry name" value="RelE/ParE_toxin_dom_sf"/>
</dbReference>
<dbReference type="SUPFAM" id="SSF143011">
    <property type="entry name" value="RelE-like"/>
    <property type="match status" value="1"/>
</dbReference>
<dbReference type="InterPro" id="IPR009241">
    <property type="entry name" value="HigB-like"/>
</dbReference>
<gene>
    <name evidence="1" type="ORF">Xmir_00677</name>
</gene>
<protein>
    <recommendedName>
        <fullName evidence="3">Type II toxin-antitoxin system RelE/ParE family toxin</fullName>
    </recommendedName>
</protein>
<name>A0A2D0JVV4_9GAMM</name>
<organism evidence="1 2">
    <name type="scientific">Xenorhabdus miraniensis</name>
    <dbReference type="NCBI Taxonomy" id="351674"/>
    <lineage>
        <taxon>Bacteria</taxon>
        <taxon>Pseudomonadati</taxon>
        <taxon>Pseudomonadota</taxon>
        <taxon>Gammaproteobacteria</taxon>
        <taxon>Enterobacterales</taxon>
        <taxon>Morganellaceae</taxon>
        <taxon>Xenorhabdus</taxon>
    </lineage>
</organism>
<evidence type="ECO:0000313" key="1">
    <source>
        <dbReference type="EMBL" id="PHM50494.1"/>
    </source>
</evidence>
<reference evidence="1 2" key="1">
    <citation type="journal article" date="2017" name="Nat. Microbiol.">
        <title>Natural product diversity associated with the nematode symbionts Photorhabdus and Xenorhabdus.</title>
        <authorList>
            <person name="Tobias N.J."/>
            <person name="Wolff H."/>
            <person name="Djahanschiri B."/>
            <person name="Grundmann F."/>
            <person name="Kronenwerth M."/>
            <person name="Shi Y.M."/>
            <person name="Simonyi S."/>
            <person name="Grun P."/>
            <person name="Shapiro-Ilan D."/>
            <person name="Pidot S.J."/>
            <person name="Stinear T.P."/>
            <person name="Ebersberger I."/>
            <person name="Bode H.B."/>
        </authorList>
    </citation>
    <scope>NUCLEOTIDE SEQUENCE [LARGE SCALE GENOMIC DNA]</scope>
    <source>
        <strain evidence="1 2">DSM 17902</strain>
    </source>
</reference>
<evidence type="ECO:0000313" key="2">
    <source>
        <dbReference type="Proteomes" id="UP000221980"/>
    </source>
</evidence>
<dbReference type="Proteomes" id="UP000221980">
    <property type="component" value="Unassembled WGS sequence"/>
</dbReference>
<dbReference type="EMBL" id="NITZ01000002">
    <property type="protein sequence ID" value="PHM50494.1"/>
    <property type="molecule type" value="Genomic_DNA"/>
</dbReference>
<dbReference type="Pfam" id="PF05973">
    <property type="entry name" value="Gp49"/>
    <property type="match status" value="1"/>
</dbReference>
<proteinExistence type="predicted"/>
<dbReference type="AlphaFoldDB" id="A0A2D0JVV4"/>
<accession>A0A2D0JVV4</accession>
<sequence length="104" mass="12042">MFNVITHPDALLELKQLPDELRGRMFKLIERLRTNGNQLKMPHSRVIGGGLFELRIGDKNITRTLYAFEIGQKIYLLHAFVKKTQKTPTGAIELARKRLKELNE</sequence>
<dbReference type="OrthoDB" id="3233388at2"/>
<dbReference type="RefSeq" id="WP_099113029.1">
    <property type="nucleotide sequence ID" value="NZ_CAWNQI010000051.1"/>
</dbReference>
<keyword evidence="2" id="KW-1185">Reference proteome</keyword>
<evidence type="ECO:0008006" key="3">
    <source>
        <dbReference type="Google" id="ProtNLM"/>
    </source>
</evidence>